<name>A0A6J7IDW4_9ZZZZ</name>
<reference evidence="1" key="1">
    <citation type="submission" date="2020-05" db="EMBL/GenBank/DDBJ databases">
        <authorList>
            <person name="Chiriac C."/>
            <person name="Salcher M."/>
            <person name="Ghai R."/>
            <person name="Kavagutti S V."/>
        </authorList>
    </citation>
    <scope>NUCLEOTIDE SEQUENCE</scope>
</reference>
<proteinExistence type="predicted"/>
<gene>
    <name evidence="1" type="ORF">UFOPK3609_01808</name>
</gene>
<dbReference type="AlphaFoldDB" id="A0A6J7IDW4"/>
<organism evidence="1">
    <name type="scientific">freshwater metagenome</name>
    <dbReference type="NCBI Taxonomy" id="449393"/>
    <lineage>
        <taxon>unclassified sequences</taxon>
        <taxon>metagenomes</taxon>
        <taxon>ecological metagenomes</taxon>
    </lineage>
</organism>
<sequence>MAASTTAVSAVAPAAAPLVPVVAVAAVGPVSPAADAADSQAVLGPPAAKEAMRLWISAIRFWTAVSPSTCPPLRRCGVGTAR</sequence>
<dbReference type="EMBL" id="CAFBMQ010000333">
    <property type="protein sequence ID" value="CAB4928574.1"/>
    <property type="molecule type" value="Genomic_DNA"/>
</dbReference>
<evidence type="ECO:0000313" key="1">
    <source>
        <dbReference type="EMBL" id="CAB4928574.1"/>
    </source>
</evidence>
<accession>A0A6J7IDW4</accession>
<protein>
    <submittedName>
        <fullName evidence="1">Unannotated protein</fullName>
    </submittedName>
</protein>